<comment type="similarity">
    <text evidence="1">Belongs to the SPATA31 family.</text>
</comment>
<dbReference type="PANTHER" id="PTHR21859">
    <property type="entry name" value="ACROSOME-SPECIFIC PROTEIN"/>
    <property type="match status" value="1"/>
</dbReference>
<feature type="compositionally biased region" description="Polar residues" evidence="2">
    <location>
        <begin position="249"/>
        <end position="263"/>
    </location>
</feature>
<feature type="compositionally biased region" description="Polar residues" evidence="2">
    <location>
        <begin position="93"/>
        <end position="119"/>
    </location>
</feature>
<reference evidence="3" key="1">
    <citation type="submission" date="2025-08" db="UniProtKB">
        <authorList>
            <consortium name="Ensembl"/>
        </authorList>
    </citation>
    <scope>IDENTIFICATION</scope>
</reference>
<feature type="compositionally biased region" description="Polar residues" evidence="2">
    <location>
        <begin position="127"/>
        <end position="136"/>
    </location>
</feature>
<evidence type="ECO:0000256" key="2">
    <source>
        <dbReference type="SAM" id="MobiDB-lite"/>
    </source>
</evidence>
<feature type="compositionally biased region" description="Polar residues" evidence="2">
    <location>
        <begin position="1"/>
        <end position="11"/>
    </location>
</feature>
<dbReference type="Proteomes" id="UP000694414">
    <property type="component" value="Unplaced"/>
</dbReference>
<reference evidence="3" key="2">
    <citation type="submission" date="2025-09" db="UniProtKB">
        <authorList>
            <consortium name="Ensembl"/>
        </authorList>
    </citation>
    <scope>IDENTIFICATION</scope>
</reference>
<dbReference type="GeneTree" id="ENSGT00950000183043"/>
<protein>
    <submittedName>
        <fullName evidence="3">Uncharacterized protein</fullName>
    </submittedName>
</protein>
<feature type="region of interest" description="Disordered" evidence="2">
    <location>
        <begin position="1"/>
        <end position="32"/>
    </location>
</feature>
<proteinExistence type="inferred from homology"/>
<feature type="compositionally biased region" description="Basic and acidic residues" evidence="2">
    <location>
        <begin position="155"/>
        <end position="172"/>
    </location>
</feature>
<feature type="region of interest" description="Disordered" evidence="2">
    <location>
        <begin position="93"/>
        <end position="216"/>
    </location>
</feature>
<feature type="region of interest" description="Disordered" evidence="2">
    <location>
        <begin position="228"/>
        <end position="264"/>
    </location>
</feature>
<evidence type="ECO:0000313" key="4">
    <source>
        <dbReference type="Proteomes" id="UP000694414"/>
    </source>
</evidence>
<name>A0A8C9A962_PROSS</name>
<dbReference type="AlphaFoldDB" id="A0A8C9A962"/>
<organism evidence="3 4">
    <name type="scientific">Prolemur simus</name>
    <name type="common">Greater bamboo lemur</name>
    <name type="synonym">Hapalemur simus</name>
    <dbReference type="NCBI Taxonomy" id="1328070"/>
    <lineage>
        <taxon>Eukaryota</taxon>
        <taxon>Metazoa</taxon>
        <taxon>Chordata</taxon>
        <taxon>Craniata</taxon>
        <taxon>Vertebrata</taxon>
        <taxon>Euteleostomi</taxon>
        <taxon>Mammalia</taxon>
        <taxon>Eutheria</taxon>
        <taxon>Euarchontoglires</taxon>
        <taxon>Primates</taxon>
        <taxon>Strepsirrhini</taxon>
        <taxon>Lemuriformes</taxon>
        <taxon>Lemuridae</taxon>
        <taxon>Prolemur</taxon>
    </lineage>
</organism>
<accession>A0A8C9A962</accession>
<dbReference type="Ensembl" id="ENSPSMT00000031096.1">
    <property type="protein sequence ID" value="ENSPSMP00000026866.1"/>
    <property type="gene ID" value="ENSPSMG00000018828.1"/>
</dbReference>
<dbReference type="PANTHER" id="PTHR21859:SF58">
    <property type="entry name" value="SPERMATOGENESIS-ASSOCIATED PROTEIN 31E1"/>
    <property type="match status" value="1"/>
</dbReference>
<evidence type="ECO:0000313" key="3">
    <source>
        <dbReference type="Ensembl" id="ENSPSMP00000026866.1"/>
    </source>
</evidence>
<feature type="compositionally biased region" description="Low complexity" evidence="2">
    <location>
        <begin position="12"/>
        <end position="25"/>
    </location>
</feature>
<feature type="compositionally biased region" description="Basic and acidic residues" evidence="2">
    <location>
        <begin position="232"/>
        <end position="241"/>
    </location>
</feature>
<keyword evidence="4" id="KW-1185">Reference proteome</keyword>
<evidence type="ECO:0000256" key="1">
    <source>
        <dbReference type="ARBA" id="ARBA00035009"/>
    </source>
</evidence>
<sequence length="415" mass="45759">MADSQTINVNLGSGSLGTSKSSSFSRISGTQDPGDLRLKTKVRSKFSFKVEVESENQFQGPATGVLLQDCATGLHFQGRHTNILPTADMLVSQEPQSNSQASLSGTQSVPSKAASNSQGLWDPTWHGGSSQGQQEPRSPKVRASWKTQSNMCGPTDKRESSRRPKPREHEPRSAGPRTFQSSGMSHPGQVRERETPGNKYSPLPQEKGQAPPESYLGKMTNHFLQRLKPSKKGKEQEDPLLKGKPVPATAQSPGQATRSSTNSRADEVRAIVTFVGQILVDKLGLRQEHGPPEFNFRKEEPRVPVDGRSCYPRGPYHPGQRRVMRDIASSHATPMGHSYLLKNKWVREKDSNWASPPRDPVFPASPCQRRPRVARASGHLLHPASYAFPDGKIFSQNKYYSGRENLFCLITSAIC</sequence>